<dbReference type="Proteomes" id="UP000198211">
    <property type="component" value="Unassembled WGS sequence"/>
</dbReference>
<feature type="compositionally biased region" description="Polar residues" evidence="1">
    <location>
        <begin position="529"/>
        <end position="540"/>
    </location>
</feature>
<dbReference type="EMBL" id="NBNE01000736">
    <property type="protein sequence ID" value="OWZ17550.1"/>
    <property type="molecule type" value="Genomic_DNA"/>
</dbReference>
<evidence type="ECO:0000313" key="3">
    <source>
        <dbReference type="Proteomes" id="UP000198211"/>
    </source>
</evidence>
<feature type="region of interest" description="Disordered" evidence="1">
    <location>
        <begin position="1"/>
        <end position="39"/>
    </location>
</feature>
<sequence length="628" mass="69369">MTPCAPAKQVRAIQTQANGYGSDSESDGSGGSDSDIDSHRRIFLAANEDVTPKMEKESADLDPRIPNSIKITTRRSTVMVLTAIDAGTVNPGSTRILCGKRGHPSDHCLSVCHRCGELHDMGKYPMEEFYNQTHQWINPTKHINVKLGRLSGWNLMRAERSRYCIKFLNKPAVDQVSKRPDPHGNTCDLHRKHTFAISSLRQVDEYARSEVTMSLELQPGASRGYWRQQDPGLWFKPTDRVGIGENVYRTEGRTRIKVTLAGSLMYFFHIWVGDLTGQQTILAGIRLDLNGSVSLPDEVWIQLSGTRQRYSDKAKIVNAGQYLWIQAGESVELPLRLRSSIHDKLWVTRGDQWVPTISDGPGRTKYISITNIGDETSGSGSGWPGIMCHKYQVSSRSALSLHGVAESSVGSHDRHSIRRYGDQDPARTRGGVIRRLKTTSIQCQKVKASQDQDIPDCLAFGQLTVGYVAVGQIGLEIRPLDLASVATEESDLPSIADGDSISHDVTIKEALEDLDQVTPDVWATDPSLEETSSAVETQQEGLDGTRVANQDQLHSRGRDQGTSPSKCDRSDPLSMMRVQSGTGHVAFDPGNYTCVASMTQRTDMYPPPVVEDQPGASELDLTWDPDRD</sequence>
<comment type="caution">
    <text evidence="2">The sequence shown here is derived from an EMBL/GenBank/DDBJ whole genome shotgun (WGS) entry which is preliminary data.</text>
</comment>
<feature type="region of interest" description="Disordered" evidence="1">
    <location>
        <begin position="526"/>
        <end position="573"/>
    </location>
</feature>
<proteinExistence type="predicted"/>
<protein>
    <recommendedName>
        <fullName evidence="4">Eukaryotic/viral aspartic protease</fullName>
    </recommendedName>
</protein>
<keyword evidence="3" id="KW-1185">Reference proteome</keyword>
<evidence type="ECO:0000256" key="1">
    <source>
        <dbReference type="SAM" id="MobiDB-lite"/>
    </source>
</evidence>
<evidence type="ECO:0000313" key="2">
    <source>
        <dbReference type="EMBL" id="OWZ17550.1"/>
    </source>
</evidence>
<organism evidence="2 3">
    <name type="scientific">Phytophthora megakarya</name>
    <dbReference type="NCBI Taxonomy" id="4795"/>
    <lineage>
        <taxon>Eukaryota</taxon>
        <taxon>Sar</taxon>
        <taxon>Stramenopiles</taxon>
        <taxon>Oomycota</taxon>
        <taxon>Peronosporomycetes</taxon>
        <taxon>Peronosporales</taxon>
        <taxon>Peronosporaceae</taxon>
        <taxon>Phytophthora</taxon>
    </lineage>
</organism>
<gene>
    <name evidence="2" type="ORF">PHMEG_0008502</name>
</gene>
<dbReference type="AlphaFoldDB" id="A0A225WL13"/>
<feature type="region of interest" description="Disordered" evidence="1">
    <location>
        <begin position="603"/>
        <end position="628"/>
    </location>
</feature>
<evidence type="ECO:0008006" key="4">
    <source>
        <dbReference type="Google" id="ProtNLM"/>
    </source>
</evidence>
<reference evidence="3" key="1">
    <citation type="submission" date="2017-03" db="EMBL/GenBank/DDBJ databases">
        <title>Phytopthora megakarya and P. palmivora, two closely related causual agents of cacao black pod achieved similar genome size and gene model numbers by different mechanisms.</title>
        <authorList>
            <person name="Ali S."/>
            <person name="Shao J."/>
            <person name="Larry D.J."/>
            <person name="Kronmiller B."/>
            <person name="Shen D."/>
            <person name="Strem M.D."/>
            <person name="Melnick R.L."/>
            <person name="Guiltinan M.J."/>
            <person name="Tyler B.M."/>
            <person name="Meinhardt L.W."/>
            <person name="Bailey B.A."/>
        </authorList>
    </citation>
    <scope>NUCLEOTIDE SEQUENCE [LARGE SCALE GENOMIC DNA]</scope>
    <source>
        <strain evidence="3">zdho120</strain>
    </source>
</reference>
<accession>A0A225WL13</accession>
<name>A0A225WL13_9STRA</name>